<dbReference type="FunFam" id="3.90.1070.20:FF:000001">
    <property type="entry name" value="DNA-directed RNA polymerase subunit beta"/>
    <property type="match status" value="1"/>
</dbReference>
<name>A0AAQ3MK80_VIGMU</name>
<dbReference type="AlphaFoldDB" id="A0AAQ3MK80"/>
<evidence type="ECO:0000256" key="10">
    <source>
        <dbReference type="ARBA" id="ARBA00023163"/>
    </source>
</evidence>
<dbReference type="FunFam" id="3.90.1100.10:FF:000005">
    <property type="entry name" value="DNA-directed RNA polymerase subunit beta"/>
    <property type="match status" value="1"/>
</dbReference>
<dbReference type="InterPro" id="IPR007642">
    <property type="entry name" value="RNA_pol_Rpb2_2"/>
</dbReference>
<feature type="domain" description="RNA polymerase Rpb2" evidence="20">
    <location>
        <begin position="460"/>
        <end position="524"/>
    </location>
</feature>
<keyword evidence="24" id="KW-1185">Reference proteome</keyword>
<evidence type="ECO:0000256" key="13">
    <source>
        <dbReference type="RuleBase" id="RU000434"/>
    </source>
</evidence>
<dbReference type="Pfam" id="PF04560">
    <property type="entry name" value="RNA_pol_Rpb2_7"/>
    <property type="match status" value="1"/>
</dbReference>
<evidence type="ECO:0000256" key="2">
    <source>
        <dbReference type="ARBA" id="ARBA00006835"/>
    </source>
</evidence>
<protein>
    <recommendedName>
        <fullName evidence="14">DNA-directed RNA polymerase subunit beta</fullName>
        <ecNumber evidence="14">2.7.7.6</ecNumber>
    </recommendedName>
</protein>
<dbReference type="NCBIfam" id="NF007175">
    <property type="entry name" value="PRK09606.1"/>
    <property type="match status" value="1"/>
</dbReference>
<evidence type="ECO:0000256" key="14">
    <source>
        <dbReference type="RuleBase" id="RU363031"/>
    </source>
</evidence>
<feature type="domain" description="RNA polymerase Rpb2" evidence="22">
    <location>
        <begin position="645"/>
        <end position="696"/>
    </location>
</feature>
<dbReference type="InterPro" id="IPR037033">
    <property type="entry name" value="DNA-dir_RNAP_su2_hyb_sf"/>
</dbReference>
<dbReference type="PROSITE" id="PS01166">
    <property type="entry name" value="RNA_POL_BETA"/>
    <property type="match status" value="1"/>
</dbReference>
<keyword evidence="3 14" id="KW-0240">DNA-directed RNA polymerase</keyword>
<evidence type="ECO:0000256" key="9">
    <source>
        <dbReference type="ARBA" id="ARBA00022842"/>
    </source>
</evidence>
<evidence type="ECO:0000256" key="4">
    <source>
        <dbReference type="ARBA" id="ARBA00022679"/>
    </source>
</evidence>
<accession>A0AAQ3MK80</accession>
<dbReference type="Pfam" id="PF04563">
    <property type="entry name" value="RNA_pol_Rpb2_1"/>
    <property type="match status" value="1"/>
</dbReference>
<proteinExistence type="inferred from homology"/>
<dbReference type="EMBL" id="CP144691">
    <property type="protein sequence ID" value="WVY92449.1"/>
    <property type="molecule type" value="Genomic_DNA"/>
</dbReference>
<keyword evidence="8" id="KW-0862">Zinc</keyword>
<evidence type="ECO:0000256" key="5">
    <source>
        <dbReference type="ARBA" id="ARBA00022695"/>
    </source>
</evidence>
<evidence type="ECO:0000256" key="7">
    <source>
        <dbReference type="ARBA" id="ARBA00022771"/>
    </source>
</evidence>
<feature type="region of interest" description="Disordered" evidence="15">
    <location>
        <begin position="1"/>
        <end position="22"/>
    </location>
</feature>
<dbReference type="Pfam" id="PF04567">
    <property type="entry name" value="RNA_pol_Rpb2_5"/>
    <property type="match status" value="1"/>
</dbReference>
<evidence type="ECO:0000259" key="17">
    <source>
        <dbReference type="Pfam" id="PF04560"/>
    </source>
</evidence>
<comment type="subcellular location">
    <subcellularLocation>
        <location evidence="1">Nucleus</location>
    </subcellularLocation>
</comment>
<dbReference type="FunFam" id="3.90.1800.10:FF:000002">
    <property type="entry name" value="DNA-directed RNA polymerase subunit beta"/>
    <property type="match status" value="1"/>
</dbReference>
<dbReference type="InterPro" id="IPR007645">
    <property type="entry name" value="RNA_pol_Rpb2_3"/>
</dbReference>
<dbReference type="InterPro" id="IPR014724">
    <property type="entry name" value="RNA_pol_RPB2_OB-fold"/>
</dbReference>
<dbReference type="CDD" id="cd00653">
    <property type="entry name" value="RNA_pol_B_RPB2"/>
    <property type="match status" value="1"/>
</dbReference>
<dbReference type="FunFam" id="3.90.1100.10:FF:000003">
    <property type="entry name" value="DNA-directed RNA polymerase subunit beta"/>
    <property type="match status" value="1"/>
</dbReference>
<dbReference type="PANTHER" id="PTHR20856">
    <property type="entry name" value="DNA-DIRECTED RNA POLYMERASE I SUBUNIT 2"/>
    <property type="match status" value="1"/>
</dbReference>
<evidence type="ECO:0000259" key="20">
    <source>
        <dbReference type="Pfam" id="PF04565"/>
    </source>
</evidence>
<comment type="function">
    <text evidence="14">DNA-dependent RNA polymerase catalyzes the transcription of DNA into RNA using the four ribonucleoside triphosphates as substrates.</text>
</comment>
<dbReference type="Proteomes" id="UP001374535">
    <property type="component" value="Chromosome 10"/>
</dbReference>
<evidence type="ECO:0000256" key="12">
    <source>
        <dbReference type="ARBA" id="ARBA00048552"/>
    </source>
</evidence>
<dbReference type="Gene3D" id="2.40.50.150">
    <property type="match status" value="1"/>
</dbReference>
<dbReference type="SUPFAM" id="SSF64484">
    <property type="entry name" value="beta and beta-prime subunits of DNA dependent RNA-polymerase"/>
    <property type="match status" value="1"/>
</dbReference>
<dbReference type="EC" id="2.7.7.6" evidence="14"/>
<comment type="similarity">
    <text evidence="2 13">Belongs to the RNA polymerase beta chain family.</text>
</comment>
<comment type="catalytic activity">
    <reaction evidence="12 14">
        <text>RNA(n) + a ribonucleoside 5'-triphosphate = RNA(n+1) + diphosphate</text>
        <dbReference type="Rhea" id="RHEA:21248"/>
        <dbReference type="Rhea" id="RHEA-COMP:14527"/>
        <dbReference type="Rhea" id="RHEA-COMP:17342"/>
        <dbReference type="ChEBI" id="CHEBI:33019"/>
        <dbReference type="ChEBI" id="CHEBI:61557"/>
        <dbReference type="ChEBI" id="CHEBI:140395"/>
        <dbReference type="EC" id="2.7.7.6"/>
    </reaction>
</comment>
<keyword evidence="5 14" id="KW-0548">Nucleotidyltransferase</keyword>
<feature type="domain" description="RNA polymerase Rpb2" evidence="18">
    <location>
        <begin position="210"/>
        <end position="387"/>
    </location>
</feature>
<dbReference type="Pfam" id="PF04566">
    <property type="entry name" value="RNA_pol_Rpb2_4"/>
    <property type="match status" value="1"/>
</dbReference>
<dbReference type="Gene3D" id="3.90.1100.10">
    <property type="match status" value="1"/>
</dbReference>
<dbReference type="GO" id="GO:0006351">
    <property type="term" value="P:DNA-templated transcription"/>
    <property type="evidence" value="ECO:0007669"/>
    <property type="project" value="InterPro"/>
</dbReference>
<feature type="domain" description="RNA polymerase beta subunit protrusion" evidence="19">
    <location>
        <begin position="40"/>
        <end position="435"/>
    </location>
</feature>
<organism evidence="23 24">
    <name type="scientific">Vigna mungo</name>
    <name type="common">Black gram</name>
    <name type="synonym">Phaseolus mungo</name>
    <dbReference type="NCBI Taxonomy" id="3915"/>
    <lineage>
        <taxon>Eukaryota</taxon>
        <taxon>Viridiplantae</taxon>
        <taxon>Streptophyta</taxon>
        <taxon>Embryophyta</taxon>
        <taxon>Tracheophyta</taxon>
        <taxon>Spermatophyta</taxon>
        <taxon>Magnoliopsida</taxon>
        <taxon>eudicotyledons</taxon>
        <taxon>Gunneridae</taxon>
        <taxon>Pentapetalae</taxon>
        <taxon>rosids</taxon>
        <taxon>fabids</taxon>
        <taxon>Fabales</taxon>
        <taxon>Fabaceae</taxon>
        <taxon>Papilionoideae</taxon>
        <taxon>50 kb inversion clade</taxon>
        <taxon>NPAAA clade</taxon>
        <taxon>indigoferoid/millettioid clade</taxon>
        <taxon>Phaseoleae</taxon>
        <taxon>Vigna</taxon>
    </lineage>
</organism>
<feature type="domain" description="DNA-directed RNA polymerase subunit 2 hybrid-binding" evidence="16">
    <location>
        <begin position="703"/>
        <end position="1142"/>
    </location>
</feature>
<keyword evidence="10 14" id="KW-0804">Transcription</keyword>
<evidence type="ECO:0000313" key="24">
    <source>
        <dbReference type="Proteomes" id="UP001374535"/>
    </source>
</evidence>
<evidence type="ECO:0000259" key="21">
    <source>
        <dbReference type="Pfam" id="PF04566"/>
    </source>
</evidence>
<dbReference type="Pfam" id="PF04565">
    <property type="entry name" value="RNA_pol_Rpb2_3"/>
    <property type="match status" value="1"/>
</dbReference>
<evidence type="ECO:0000256" key="1">
    <source>
        <dbReference type="ARBA" id="ARBA00004123"/>
    </source>
</evidence>
<evidence type="ECO:0000259" key="19">
    <source>
        <dbReference type="Pfam" id="PF04563"/>
    </source>
</evidence>
<evidence type="ECO:0000256" key="11">
    <source>
        <dbReference type="ARBA" id="ARBA00023242"/>
    </source>
</evidence>
<dbReference type="InterPro" id="IPR015712">
    <property type="entry name" value="DNA-dir_RNA_pol_su2"/>
</dbReference>
<reference evidence="23 24" key="1">
    <citation type="journal article" date="2023" name="Life. Sci Alliance">
        <title>Evolutionary insights into 3D genome organization and epigenetic landscape of Vigna mungo.</title>
        <authorList>
            <person name="Junaid A."/>
            <person name="Singh B."/>
            <person name="Bhatia S."/>
        </authorList>
    </citation>
    <scope>NUCLEOTIDE SEQUENCE [LARGE SCALE GENOMIC DNA]</scope>
    <source>
        <strain evidence="23">Urdbean</strain>
    </source>
</reference>
<evidence type="ECO:0000259" key="18">
    <source>
        <dbReference type="Pfam" id="PF04561"/>
    </source>
</evidence>
<dbReference type="FunFam" id="2.40.50.150:FF:000002">
    <property type="entry name" value="DNA-directed RNA polymerase subunit beta"/>
    <property type="match status" value="1"/>
</dbReference>
<dbReference type="InterPro" id="IPR007120">
    <property type="entry name" value="DNA-dir_RNAP_su2_dom"/>
</dbReference>
<sequence length="1249" mass="141868">MDLEEEQEYDQQMMEEDDDEDDITQEDAWAVISAYFEEKGLVRQQLDSFDEFIQNTMQEIVDESADIEIRPESQHNPGHQSDFAETIYRISFGQIYLSKPMMTESDGETATLFPKAARLRNLTYSAPLYVDVSKRVIKKGHDGEEVTETQDFTKVFIGKVPIMLRSSYCTLYQNSEKDLTELGECPYDQGGYFIINGSEKVLIAQEKMSTNHVYVFKKRQPNKYAFVAEVRSMAESQNRPPSTMFVRMLSRTSSKGGSSGQYIRATLPYIRTEIPIIIVFRALGFVADKDILEHICYDFSDTQMMELLRPSLEEAFVIQNQQVALDYIGKRGATVGVTKEKRIKYAKEILQKEMLPHVGVGEYCETKKAYYFGAEDDRDHYGNKRLDLAGPLLGGLFRMLFRKLTRDVRGYVQKCVDNGKDVNLQFAIKAKTITSGLKYSLATGNWGQANAAGTRAGVSQVLNRLTFASTLSHLRRLNSPIGREGKLAKPRQLHNSQWGMMCPAETPEGQACGLVKNLALMVYITVGSAAYPILEFLEEWGTENFEEISPAVIPQATKIFVNGCWMGIHRDPDMLVRTLRKLRRRVDVNTEVGVVRDIRLKELRIYTDYGRCSRPLFIVDKQRLLIKKRDIHALQQRESPEEGGWHDLVSKGFIEYIDTEEEETTMISMTINDLVQARLNPEEAYSDTYTHCEIHPSLILGVCASIIPFPDHNQSPRNTYQSAMGKQAMGIYVTNYQFRMDTLAYVLYYPQKPLVTTRAMEHLHFRQLPAGINAIVAISCYSGYNQEDSVIMNQSSIDRGFFRSLFFRSYRDEEKKMGTLVKEDFGRPDRTNTMVRNFALGMRHGSYDKLDDDGLAPPGTRVSGEDVIIGKTTPISQEEAQGQALRYTRRDHSISLRHSETGMVDQVLLTTNADGLRFVKVRVRSVRIPQIGDKFSSRHGQKGTVGMTYTQEDMPWTVEGITPDIIVNPHAIPSRMTIGQLIECIMGKVAAHMGKEGDATPFTDVTVSSILPSKFLSSNSKYLLEIGTVIHEEHSAQNQAICHSLFHYEPNVIDMYCLCLNLIFSTVNQVDNISKALHKCGYQMRGFETMYNGHTGRRLSAMIFLGPTYYQRLKHMVDDKIHSRGRGPVQILTRQPAEGRSRDGGLRFGEMERDCMIAHGAAHFLKERLFDQSDAYRVHVCERCGLIAIANLKKNSFECRGCKNKTDIVQVYIPYACKLLFQELMAMAIAPRMLTKEIKSTKDQKKKGA</sequence>
<evidence type="ECO:0000259" key="22">
    <source>
        <dbReference type="Pfam" id="PF04567"/>
    </source>
</evidence>
<keyword evidence="4 14" id="KW-0808">Transferase</keyword>
<dbReference type="GO" id="GO:0003899">
    <property type="term" value="F:DNA-directed RNA polymerase activity"/>
    <property type="evidence" value="ECO:0007669"/>
    <property type="project" value="UniProtKB-EC"/>
</dbReference>
<evidence type="ECO:0000256" key="15">
    <source>
        <dbReference type="SAM" id="MobiDB-lite"/>
    </source>
</evidence>
<keyword evidence="11" id="KW-0539">Nucleus</keyword>
<dbReference type="GO" id="GO:0031047">
    <property type="term" value="P:regulatory ncRNA-mediated gene silencing"/>
    <property type="evidence" value="ECO:0007669"/>
    <property type="project" value="UniProtKB-ARBA"/>
</dbReference>
<keyword evidence="7" id="KW-0863">Zinc-finger</keyword>
<dbReference type="GO" id="GO:0008270">
    <property type="term" value="F:zinc ion binding"/>
    <property type="evidence" value="ECO:0007669"/>
    <property type="project" value="UniProtKB-KW"/>
</dbReference>
<dbReference type="InterPro" id="IPR007647">
    <property type="entry name" value="RNA_pol_Rpb2_5"/>
</dbReference>
<gene>
    <name evidence="23" type="ORF">V8G54_031537</name>
</gene>
<evidence type="ECO:0000259" key="16">
    <source>
        <dbReference type="Pfam" id="PF00562"/>
    </source>
</evidence>
<dbReference type="InterPro" id="IPR007644">
    <property type="entry name" value="RNA_pol_bsu_protrusion"/>
</dbReference>
<feature type="domain" description="RNA polymerase Rpb2" evidence="21">
    <location>
        <begin position="559"/>
        <end position="620"/>
    </location>
</feature>
<evidence type="ECO:0000256" key="3">
    <source>
        <dbReference type="ARBA" id="ARBA00022478"/>
    </source>
</evidence>
<dbReference type="GO" id="GO:0032549">
    <property type="term" value="F:ribonucleoside binding"/>
    <property type="evidence" value="ECO:0007669"/>
    <property type="project" value="InterPro"/>
</dbReference>
<dbReference type="InterPro" id="IPR007641">
    <property type="entry name" value="RNA_pol_Rpb2_7"/>
</dbReference>
<dbReference type="Gene3D" id="2.40.270.10">
    <property type="entry name" value="DNA-directed RNA polymerase, subunit 2, domain 6"/>
    <property type="match status" value="2"/>
</dbReference>
<evidence type="ECO:0000313" key="23">
    <source>
        <dbReference type="EMBL" id="WVY92449.1"/>
    </source>
</evidence>
<keyword evidence="6" id="KW-0479">Metal-binding</keyword>
<dbReference type="InterPro" id="IPR007121">
    <property type="entry name" value="RNA_pol_bsu_CS"/>
</dbReference>
<dbReference type="InterPro" id="IPR037034">
    <property type="entry name" value="RNA_pol_Rpb2_2_sf"/>
</dbReference>
<dbReference type="Pfam" id="PF04561">
    <property type="entry name" value="RNA_pol_Rpb2_2"/>
    <property type="match status" value="1"/>
</dbReference>
<evidence type="ECO:0000256" key="8">
    <source>
        <dbReference type="ARBA" id="ARBA00022833"/>
    </source>
</evidence>
<dbReference type="GO" id="GO:0005665">
    <property type="term" value="C:RNA polymerase II, core complex"/>
    <property type="evidence" value="ECO:0007669"/>
    <property type="project" value="UniProtKB-ARBA"/>
</dbReference>
<evidence type="ECO:0000256" key="6">
    <source>
        <dbReference type="ARBA" id="ARBA00022723"/>
    </source>
</evidence>
<dbReference type="Gene3D" id="3.90.1110.10">
    <property type="entry name" value="RNA polymerase Rpb2, domain 2"/>
    <property type="match status" value="1"/>
</dbReference>
<dbReference type="InterPro" id="IPR007646">
    <property type="entry name" value="RNA_pol_Rpb2_4"/>
</dbReference>
<feature type="domain" description="RNA polymerase Rpb2" evidence="17">
    <location>
        <begin position="1144"/>
        <end position="1235"/>
    </location>
</feature>
<keyword evidence="9" id="KW-0460">Magnesium</keyword>
<dbReference type="GO" id="GO:0003677">
    <property type="term" value="F:DNA binding"/>
    <property type="evidence" value="ECO:0007669"/>
    <property type="project" value="InterPro"/>
</dbReference>
<dbReference type="Gene3D" id="3.90.1800.10">
    <property type="entry name" value="RNA polymerase alpha subunit dimerisation domain"/>
    <property type="match status" value="1"/>
</dbReference>
<dbReference type="Pfam" id="PF00562">
    <property type="entry name" value="RNA_pol_Rpb2_6"/>
    <property type="match status" value="1"/>
</dbReference>
<dbReference type="FunFam" id="3.90.1110.10:FF:000005">
    <property type="entry name" value="DNA-directed RNA polymerase subunit beta"/>
    <property type="match status" value="1"/>
</dbReference>